<dbReference type="AlphaFoldDB" id="A0A9W7WWZ2"/>
<feature type="chain" id="PRO_5040855552" evidence="16">
    <location>
        <begin position="19"/>
        <end position="901"/>
    </location>
</feature>
<dbReference type="PANTHER" id="PTHR24025:SF1">
    <property type="entry name" value="DESMOGLEIN-2"/>
    <property type="match status" value="1"/>
</dbReference>
<keyword evidence="9 15" id="KW-1133">Transmembrane helix</keyword>
<evidence type="ECO:0000256" key="11">
    <source>
        <dbReference type="ARBA" id="ARBA00023180"/>
    </source>
</evidence>
<evidence type="ECO:0000256" key="8">
    <source>
        <dbReference type="ARBA" id="ARBA00022949"/>
    </source>
</evidence>
<dbReference type="PROSITE" id="PS00232">
    <property type="entry name" value="CADHERIN_1"/>
    <property type="match status" value="2"/>
</dbReference>
<evidence type="ECO:0000256" key="9">
    <source>
        <dbReference type="ARBA" id="ARBA00022989"/>
    </source>
</evidence>
<dbReference type="EMBL" id="JAFHDT010000005">
    <property type="protein sequence ID" value="KAI7810210.1"/>
    <property type="molecule type" value="Genomic_DNA"/>
</dbReference>
<keyword evidence="7 13" id="KW-0130">Cell adhesion</keyword>
<dbReference type="InterPro" id="IPR050971">
    <property type="entry name" value="Cadherin-domain_protein"/>
</dbReference>
<dbReference type="InterPro" id="IPR015919">
    <property type="entry name" value="Cadherin-like_sf"/>
</dbReference>
<keyword evidence="10 15" id="KW-0472">Membrane</keyword>
<gene>
    <name evidence="18" type="ORF">IRJ41_023680</name>
</gene>
<dbReference type="GO" id="GO:0005509">
    <property type="term" value="F:calcium ion binding"/>
    <property type="evidence" value="ECO:0007669"/>
    <property type="project" value="UniProtKB-UniRule"/>
</dbReference>
<evidence type="ECO:0000313" key="19">
    <source>
        <dbReference type="Proteomes" id="UP001059041"/>
    </source>
</evidence>
<evidence type="ECO:0000256" key="3">
    <source>
        <dbReference type="ARBA" id="ARBA00022692"/>
    </source>
</evidence>
<dbReference type="PANTHER" id="PTHR24025">
    <property type="entry name" value="DESMOGLEIN FAMILY MEMBER"/>
    <property type="match status" value="1"/>
</dbReference>
<dbReference type="PRINTS" id="PR01820">
    <property type="entry name" value="DESMOCOLLIN"/>
</dbReference>
<comment type="caution">
    <text evidence="18">The sequence shown here is derived from an EMBL/GenBank/DDBJ whole genome shotgun (WGS) entry which is preliminary data.</text>
</comment>
<evidence type="ECO:0000256" key="12">
    <source>
        <dbReference type="PROSITE-ProRule" id="PRU00043"/>
    </source>
</evidence>
<keyword evidence="16" id="KW-0732">Signal</keyword>
<evidence type="ECO:0000256" key="5">
    <source>
        <dbReference type="ARBA" id="ARBA00022737"/>
    </source>
</evidence>
<evidence type="ECO:0000256" key="4">
    <source>
        <dbReference type="ARBA" id="ARBA00022723"/>
    </source>
</evidence>
<dbReference type="InterPro" id="IPR002126">
    <property type="entry name" value="Cadherin-like_dom"/>
</dbReference>
<dbReference type="InterPro" id="IPR027397">
    <property type="entry name" value="Catenin-bd_sf"/>
</dbReference>
<reference evidence="18" key="1">
    <citation type="submission" date="2021-02" db="EMBL/GenBank/DDBJ databases">
        <title>Comparative genomics reveals that relaxation of natural selection precedes convergent phenotypic evolution of cavefish.</title>
        <authorList>
            <person name="Peng Z."/>
        </authorList>
    </citation>
    <scope>NUCLEOTIDE SEQUENCE</scope>
    <source>
        <tissue evidence="18">Muscle</tissue>
    </source>
</reference>
<keyword evidence="19" id="KW-1185">Reference proteome</keyword>
<feature type="domain" description="Cadherin" evidence="17">
    <location>
        <begin position="250"/>
        <end position="364"/>
    </location>
</feature>
<keyword evidence="6 12" id="KW-0106">Calcium</keyword>
<feature type="domain" description="Cadherin" evidence="17">
    <location>
        <begin position="365"/>
        <end position="476"/>
    </location>
</feature>
<evidence type="ECO:0000256" key="1">
    <source>
        <dbReference type="ARBA" id="ARBA00004568"/>
    </source>
</evidence>
<sequence length="901" mass="100487">MANIKLISMLLFLAISEARPSAGLQPKIRQKREWIVPPRKLKENVNYMDLEYIAKIRSDEETRTTIRYSLTGPGADQPPFRLFSVGSENGLVKIHGVLDREKMPTYHLRGVAKFLNGSYAEKDIDLRIVVLDENDCAPVFTTQTSGAVHERTARDTFVMSITATDEDEKGTLHSKIAYSIVEQRPANMFYIDQESGGIYVMLKTLDRETHHTYTLTVKGTDMNGAPNGNTGMGEVVISILDENDNIPTLEKSVYECSVEENTKSVEVVRIQAIDADLIHTDNWLAVFSIVSGNEAGYFSISTDINTNEGILMLNKELDYEELKEINLQVSISNKAVYHSSVVITQSKTYRIKVNVVNQSEGPRFKPAVKVISLSEDSTSIDIRKIITNYAAIDSDTLLTATDVRYAKKYDVDNWLLIDEKTADIRLNKIPDYESKFLINGTYYVKIICITKDLPAKTATGTIAIQVEDFNDHCPILSSPSQTLCYGEHAVHVTAEDRDHYPNAEPFDFTVTSPGSWSVQRVNDTTAIFRSHATLWPGVYRLPVVVRDQQGKFCGDQQVLQVDVCACDASKVCLPRRRDSRFVAAGVLLMLLGLLLLLLVPLLLLFCICGGAAAAADFKTIPFDAKQHLIVYNTEGQGDDKEMALLQMSKTMDEHKSSNAAAVGGTQKMGDAVDAAVVDWSSFYQYDRHGNAYHHHTRQVDEELVYTHRRDEHMNARFKEHSIYEGLALSDAFLASYYSNKARCVAKEHDTGDQLLVYDYEDQESCMGSLEDICSVMNDDNLAFLDDLGLKFKTLAEICSGSTMETDINVSSSVTTKVVPSVPHRNVNTSETVNIVHLQETENTSSASAIFQASDVEQVSGASLTGAYIHEKVMVPKPTLFVQQPALYYTSTNPLYLVDPRR</sequence>
<dbReference type="PROSITE" id="PS50268">
    <property type="entry name" value="CADHERIN_2"/>
    <property type="match status" value="4"/>
</dbReference>
<evidence type="ECO:0000256" key="15">
    <source>
        <dbReference type="SAM" id="Phobius"/>
    </source>
</evidence>
<evidence type="ECO:0000256" key="13">
    <source>
        <dbReference type="RuleBase" id="RU003318"/>
    </source>
</evidence>
<keyword evidence="2" id="KW-1003">Cell membrane</keyword>
<keyword evidence="3 13" id="KW-0812">Transmembrane</keyword>
<keyword evidence="4" id="KW-0479">Metal-binding</keyword>
<dbReference type="Pfam" id="PF00028">
    <property type="entry name" value="Cadherin"/>
    <property type="match status" value="2"/>
</dbReference>
<dbReference type="Proteomes" id="UP001059041">
    <property type="component" value="Linkage Group LG5"/>
</dbReference>
<keyword evidence="5" id="KW-0677">Repeat</keyword>
<dbReference type="InterPro" id="IPR020894">
    <property type="entry name" value="Cadherin_CS"/>
</dbReference>
<evidence type="ECO:0000256" key="16">
    <source>
        <dbReference type="SAM" id="SignalP"/>
    </source>
</evidence>
<dbReference type="FunFam" id="2.60.40.60:FF:000083">
    <property type="entry name" value="Desmoglein 1"/>
    <property type="match status" value="1"/>
</dbReference>
<dbReference type="GO" id="GO:0005886">
    <property type="term" value="C:plasma membrane"/>
    <property type="evidence" value="ECO:0007669"/>
    <property type="project" value="UniProtKB-SubCell"/>
</dbReference>
<accession>A0A9W7WWZ2</accession>
<dbReference type="Gene3D" id="4.10.900.10">
    <property type="entry name" value="TCF3-CBD (Catenin binding domain)"/>
    <property type="match status" value="1"/>
</dbReference>
<dbReference type="InterPro" id="IPR000233">
    <property type="entry name" value="Cadherin_Y-type_LIR"/>
</dbReference>
<evidence type="ECO:0000256" key="6">
    <source>
        <dbReference type="ARBA" id="ARBA00022837"/>
    </source>
</evidence>
<dbReference type="SMART" id="SM00112">
    <property type="entry name" value="CA"/>
    <property type="match status" value="4"/>
</dbReference>
<keyword evidence="8" id="KW-0965">Cell junction</keyword>
<evidence type="ECO:0000256" key="10">
    <source>
        <dbReference type="ARBA" id="ARBA00023136"/>
    </source>
</evidence>
<dbReference type="FunFam" id="2.60.40.60:FF:000068">
    <property type="entry name" value="Desmoglein 1"/>
    <property type="match status" value="1"/>
</dbReference>
<evidence type="ECO:0000313" key="18">
    <source>
        <dbReference type="EMBL" id="KAI7810210.1"/>
    </source>
</evidence>
<dbReference type="InterPro" id="IPR009122">
    <property type="entry name" value="Desmosomal_cadherin"/>
</dbReference>
<proteinExistence type="predicted"/>
<keyword evidence="11" id="KW-0325">Glycoprotein</keyword>
<dbReference type="FunFam" id="2.60.40.60:FF:000074">
    <property type="entry name" value="Desmoglein 4"/>
    <property type="match status" value="1"/>
</dbReference>
<dbReference type="Gene3D" id="2.60.40.60">
    <property type="entry name" value="Cadherins"/>
    <property type="match status" value="5"/>
</dbReference>
<comment type="subcellular location">
    <subcellularLocation>
        <location evidence="1">Cell junction</location>
        <location evidence="1">Desmosome</location>
    </subcellularLocation>
    <subcellularLocation>
        <location evidence="13">Cell membrane</location>
        <topology evidence="13">Single-pass type I membrane protein</topology>
    </subcellularLocation>
</comment>
<dbReference type="GO" id="GO:0045216">
    <property type="term" value="P:cell-cell junction organization"/>
    <property type="evidence" value="ECO:0007669"/>
    <property type="project" value="UniProtKB-ARBA"/>
</dbReference>
<comment type="function">
    <text evidence="14">A component of desmosome cell-cell junctions which are required for positive regulation of cellular adhesion. Involved in the interaction of plaque proteins and intermediate filaments mediating cell-cell adhesion.</text>
</comment>
<feature type="domain" description="Cadherin" evidence="17">
    <location>
        <begin position="140"/>
        <end position="249"/>
    </location>
</feature>
<organism evidence="18 19">
    <name type="scientific">Triplophysa rosa</name>
    <name type="common">Cave loach</name>
    <dbReference type="NCBI Taxonomy" id="992332"/>
    <lineage>
        <taxon>Eukaryota</taxon>
        <taxon>Metazoa</taxon>
        <taxon>Chordata</taxon>
        <taxon>Craniata</taxon>
        <taxon>Vertebrata</taxon>
        <taxon>Euteleostomi</taxon>
        <taxon>Actinopterygii</taxon>
        <taxon>Neopterygii</taxon>
        <taxon>Teleostei</taxon>
        <taxon>Ostariophysi</taxon>
        <taxon>Cypriniformes</taxon>
        <taxon>Nemacheilidae</taxon>
        <taxon>Triplophysa</taxon>
    </lineage>
</organism>
<feature type="signal peptide" evidence="16">
    <location>
        <begin position="1"/>
        <end position="18"/>
    </location>
</feature>
<feature type="domain" description="Cadherin" evidence="17">
    <location>
        <begin position="59"/>
        <end position="140"/>
    </location>
</feature>
<evidence type="ECO:0000259" key="17">
    <source>
        <dbReference type="PROSITE" id="PS50268"/>
    </source>
</evidence>
<name>A0A9W7WWZ2_TRIRA</name>
<dbReference type="Pfam" id="PF01049">
    <property type="entry name" value="CADH_Y-type_LIR"/>
    <property type="match status" value="1"/>
</dbReference>
<dbReference type="SUPFAM" id="SSF49313">
    <property type="entry name" value="Cadherin-like"/>
    <property type="match status" value="5"/>
</dbReference>
<evidence type="ECO:0000256" key="7">
    <source>
        <dbReference type="ARBA" id="ARBA00022889"/>
    </source>
</evidence>
<dbReference type="PRINTS" id="PR01818">
    <property type="entry name" value="DESMOCADHERN"/>
</dbReference>
<evidence type="ECO:0000256" key="14">
    <source>
        <dbReference type="RuleBase" id="RU004358"/>
    </source>
</evidence>
<dbReference type="GO" id="GO:0007156">
    <property type="term" value="P:homophilic cell adhesion via plasma membrane adhesion molecules"/>
    <property type="evidence" value="ECO:0007669"/>
    <property type="project" value="InterPro"/>
</dbReference>
<evidence type="ECO:0000256" key="2">
    <source>
        <dbReference type="ARBA" id="ARBA00022475"/>
    </source>
</evidence>
<feature type="transmembrane region" description="Helical" evidence="15">
    <location>
        <begin position="582"/>
        <end position="615"/>
    </location>
</feature>
<dbReference type="PRINTS" id="PR00205">
    <property type="entry name" value="CADHERIN"/>
</dbReference>
<dbReference type="GO" id="GO:0055113">
    <property type="term" value="P:epiboly involved in gastrulation with mouth forming second"/>
    <property type="evidence" value="ECO:0007669"/>
    <property type="project" value="UniProtKB-ARBA"/>
</dbReference>
<dbReference type="FunFam" id="2.60.40.60:FF:000031">
    <property type="entry name" value="Cadherin 3"/>
    <property type="match status" value="1"/>
</dbReference>
<protein>
    <submittedName>
        <fullName evidence="18">Desmoglein-2</fullName>
    </submittedName>
</protein>
<dbReference type="CDD" id="cd11304">
    <property type="entry name" value="Cadherin_repeat"/>
    <property type="match status" value="4"/>
</dbReference>
<dbReference type="FunFam" id="2.60.40.60:FF:000011">
    <property type="entry name" value="Cadherin 1"/>
    <property type="match status" value="1"/>
</dbReference>
<dbReference type="GO" id="GO:0030057">
    <property type="term" value="C:desmosome"/>
    <property type="evidence" value="ECO:0007669"/>
    <property type="project" value="UniProtKB-SubCell"/>
</dbReference>
<dbReference type="OrthoDB" id="8961010at2759"/>